<evidence type="ECO:0000256" key="1">
    <source>
        <dbReference type="ARBA" id="ARBA00004141"/>
    </source>
</evidence>
<dbReference type="GO" id="GO:1905515">
    <property type="term" value="P:non-motile cilium assembly"/>
    <property type="evidence" value="ECO:0007669"/>
    <property type="project" value="TreeGrafter"/>
</dbReference>
<keyword evidence="3 5" id="KW-1133">Transmembrane helix</keyword>
<gene>
    <name evidence="6" type="ORF">MICPUN_64352</name>
</gene>
<dbReference type="InterPro" id="IPR019184">
    <property type="entry name" value="Uncharacterised_TM-17"/>
</dbReference>
<keyword evidence="2 5" id="KW-0812">Transmembrane</keyword>
<dbReference type="Proteomes" id="UP000002009">
    <property type="component" value="Chromosome 15"/>
</dbReference>
<evidence type="ECO:0000256" key="3">
    <source>
        <dbReference type="ARBA" id="ARBA00022989"/>
    </source>
</evidence>
<keyword evidence="7" id="KW-1185">Reference proteome</keyword>
<feature type="transmembrane region" description="Helical" evidence="5">
    <location>
        <begin position="153"/>
        <end position="173"/>
    </location>
</feature>
<dbReference type="KEGG" id="mis:MICPUN_64352"/>
<evidence type="ECO:0000313" key="7">
    <source>
        <dbReference type="Proteomes" id="UP000002009"/>
    </source>
</evidence>
<dbReference type="OrthoDB" id="311720at2759"/>
<dbReference type="OMA" id="IMMTAVE"/>
<dbReference type="RefSeq" id="XP_002506489.1">
    <property type="nucleotide sequence ID" value="XM_002506443.1"/>
</dbReference>
<dbReference type="GO" id="GO:0035869">
    <property type="term" value="C:ciliary transition zone"/>
    <property type="evidence" value="ECO:0007669"/>
    <property type="project" value="TreeGrafter"/>
</dbReference>
<comment type="subcellular location">
    <subcellularLocation>
        <location evidence="1">Membrane</location>
        <topology evidence="1">Multi-pass membrane protein</topology>
    </subcellularLocation>
</comment>
<dbReference type="Pfam" id="PF09799">
    <property type="entry name" value="Transmemb_17"/>
    <property type="match status" value="1"/>
</dbReference>
<feature type="transmembrane region" description="Helical" evidence="5">
    <location>
        <begin position="121"/>
        <end position="141"/>
    </location>
</feature>
<protein>
    <recommendedName>
        <fullName evidence="8">Transmembrane protein</fullName>
    </recommendedName>
</protein>
<evidence type="ECO:0008006" key="8">
    <source>
        <dbReference type="Google" id="ProtNLM"/>
    </source>
</evidence>
<name>C1EHU9_MICCC</name>
<organism evidence="6 7">
    <name type="scientific">Micromonas commoda (strain RCC299 / NOUM17 / CCMP2709)</name>
    <name type="common">Picoplanktonic green alga</name>
    <dbReference type="NCBI Taxonomy" id="296587"/>
    <lineage>
        <taxon>Eukaryota</taxon>
        <taxon>Viridiplantae</taxon>
        <taxon>Chlorophyta</taxon>
        <taxon>Mamiellophyceae</taxon>
        <taxon>Mamiellales</taxon>
        <taxon>Mamiellaceae</taxon>
        <taxon>Micromonas</taxon>
    </lineage>
</organism>
<evidence type="ECO:0000313" key="6">
    <source>
        <dbReference type="EMBL" id="ACO67747.1"/>
    </source>
</evidence>
<dbReference type="AlphaFoldDB" id="C1EHU9"/>
<proteinExistence type="predicted"/>
<dbReference type="STRING" id="296587.C1EHU9"/>
<dbReference type="EMBL" id="CP001333">
    <property type="protein sequence ID" value="ACO67747.1"/>
    <property type="molecule type" value="Genomic_DNA"/>
</dbReference>
<evidence type="ECO:0000256" key="2">
    <source>
        <dbReference type="ARBA" id="ARBA00022692"/>
    </source>
</evidence>
<keyword evidence="4 5" id="KW-0472">Membrane</keyword>
<reference evidence="6 7" key="1">
    <citation type="journal article" date="2009" name="Science">
        <title>Green evolution and dynamic adaptations revealed by genomes of the marine picoeukaryotes Micromonas.</title>
        <authorList>
            <person name="Worden A.Z."/>
            <person name="Lee J.H."/>
            <person name="Mock T."/>
            <person name="Rouze P."/>
            <person name="Simmons M.P."/>
            <person name="Aerts A.L."/>
            <person name="Allen A.E."/>
            <person name="Cuvelier M.L."/>
            <person name="Derelle E."/>
            <person name="Everett M.V."/>
            <person name="Foulon E."/>
            <person name="Grimwood J."/>
            <person name="Gundlach H."/>
            <person name="Henrissat B."/>
            <person name="Napoli C."/>
            <person name="McDonald S.M."/>
            <person name="Parker M.S."/>
            <person name="Rombauts S."/>
            <person name="Salamov A."/>
            <person name="Von Dassow P."/>
            <person name="Badger J.H."/>
            <person name="Coutinho P.M."/>
            <person name="Demir E."/>
            <person name="Dubchak I."/>
            <person name="Gentemann C."/>
            <person name="Eikrem W."/>
            <person name="Gready J.E."/>
            <person name="John U."/>
            <person name="Lanier W."/>
            <person name="Lindquist E.A."/>
            <person name="Lucas S."/>
            <person name="Mayer K.F."/>
            <person name="Moreau H."/>
            <person name="Not F."/>
            <person name="Otillar R."/>
            <person name="Panaud O."/>
            <person name="Pangilinan J."/>
            <person name="Paulsen I."/>
            <person name="Piegu B."/>
            <person name="Poliakov A."/>
            <person name="Robbens S."/>
            <person name="Schmutz J."/>
            <person name="Toulza E."/>
            <person name="Wyss T."/>
            <person name="Zelensky A."/>
            <person name="Zhou K."/>
            <person name="Armbrust E.V."/>
            <person name="Bhattacharya D."/>
            <person name="Goodenough U.W."/>
            <person name="Van de Peer Y."/>
            <person name="Grigoriev I.V."/>
        </authorList>
    </citation>
    <scope>NUCLEOTIDE SEQUENCE [LARGE SCALE GENOMIC DNA]</scope>
    <source>
        <strain evidence="7">RCC299 / NOUM17</strain>
    </source>
</reference>
<dbReference type="PANTHER" id="PTHR13531">
    <property type="entry name" value="GEO07735P1-RELATED-RELATED"/>
    <property type="match status" value="1"/>
</dbReference>
<dbReference type="GO" id="GO:0016020">
    <property type="term" value="C:membrane"/>
    <property type="evidence" value="ECO:0007669"/>
    <property type="project" value="UniProtKB-SubCell"/>
</dbReference>
<evidence type="ECO:0000256" key="5">
    <source>
        <dbReference type="SAM" id="Phobius"/>
    </source>
</evidence>
<dbReference type="PANTHER" id="PTHR13531:SF6">
    <property type="entry name" value="TMEM (HUMAN TRANSMEMBRANE PROTEIN) HOMOLOG"/>
    <property type="match status" value="1"/>
</dbReference>
<accession>C1EHU9</accession>
<evidence type="ECO:0000256" key="4">
    <source>
        <dbReference type="ARBA" id="ARBA00023136"/>
    </source>
</evidence>
<dbReference type="InParanoid" id="C1EHU9"/>
<dbReference type="GeneID" id="8249244"/>
<feature type="transmembrane region" description="Helical" evidence="5">
    <location>
        <begin position="53"/>
        <end position="79"/>
    </location>
</feature>
<sequence length="190" mass="20634">MARQRGGYGGDKPVFSFADNRGVEMTSVAPDASDTTARGGAPRMAHRAVASDVTLQMLISFNVYFSVCFWVATVVATFVKTNGAREDFDEIRPVMICMYAVFEPARLYAGFAGNLQEQVPMLIGFVALSFCVALPLHFYFLAGQMGVVAFDKALNLFAVVYVVAQVVAGVVAARKILASQSLSFFMSELR</sequence>
<dbReference type="eggNOG" id="ENOG502R8SV">
    <property type="taxonomic scope" value="Eukaryota"/>
</dbReference>